<dbReference type="InParanoid" id="A0A0D2J945"/>
<dbReference type="InterPro" id="IPR036188">
    <property type="entry name" value="FAD/NAD-bd_sf"/>
</dbReference>
<dbReference type="InterPro" id="IPR051691">
    <property type="entry name" value="Metab_Enz_Cyan_OpOx_G3PDH"/>
</dbReference>
<evidence type="ECO:0000259" key="2">
    <source>
        <dbReference type="Pfam" id="PF07992"/>
    </source>
</evidence>
<evidence type="ECO:0008006" key="6">
    <source>
        <dbReference type="Google" id="ProtNLM"/>
    </source>
</evidence>
<evidence type="ECO:0000256" key="1">
    <source>
        <dbReference type="ARBA" id="ARBA00023002"/>
    </source>
</evidence>
<organism evidence="4 5">
    <name type="scientific">Dethiosulfatarculus sandiegensis</name>
    <dbReference type="NCBI Taxonomy" id="1429043"/>
    <lineage>
        <taxon>Bacteria</taxon>
        <taxon>Pseudomonadati</taxon>
        <taxon>Thermodesulfobacteriota</taxon>
        <taxon>Desulfarculia</taxon>
        <taxon>Desulfarculales</taxon>
        <taxon>Desulfarculaceae</taxon>
        <taxon>Dethiosulfatarculus</taxon>
    </lineage>
</organism>
<dbReference type="InterPro" id="IPR023753">
    <property type="entry name" value="FAD/NAD-binding_dom"/>
</dbReference>
<sequence>MKTEICDALVVGAGLSGLVCAEKLAREGLKVIILDENPLPGGQFLRRLKASLTPAELKAKPGPVRTGHLFLEKVEQGKIRVLPLSEVVGIFDRNQVLVHEKDRTFCISPQLILLATGAREKFLPFVGWDLPGVISTGALQCFMKSSGLMPNKELLFHGAGPLLWAGAGEALKHGAKVQAILHTHSLSRLLPKPGQLRAQGPKLLEGVGYMAAFCSHRVRHRFKTVVIEARGKGLLEEVITARLDSAGRVLMGTESRYQTQCLATGHGFAPNVELAQQAGCKLGFEPLLGGFIVQTTGGLQSSVENIFAAGEVTGIGGALKSLLEGELAALGMLKKLGRPFSDHDFTSLMAKRKAHLAFAEWLNRLTAYPDAWLYNLPDDSIICRCEDITAGDLKNAVDQGYDTPLALKRFLRLGMGPCQGRTCLPIAYDFLAGYRNRPLAQDELLSTRPPLKPVPLGHLLEEE</sequence>
<comment type="caution">
    <text evidence="4">The sequence shown here is derived from an EMBL/GenBank/DDBJ whole genome shotgun (WGS) entry which is preliminary data.</text>
</comment>
<protein>
    <recommendedName>
        <fullName evidence="6">(2Fe-2S)-binding protein</fullName>
    </recommendedName>
</protein>
<evidence type="ECO:0000313" key="4">
    <source>
        <dbReference type="EMBL" id="KIX12241.1"/>
    </source>
</evidence>
<dbReference type="Pfam" id="PF07992">
    <property type="entry name" value="Pyr_redox_2"/>
    <property type="match status" value="1"/>
</dbReference>
<dbReference type="OrthoDB" id="9801699at2"/>
<dbReference type="Gene3D" id="3.50.50.60">
    <property type="entry name" value="FAD/NAD(P)-binding domain"/>
    <property type="match status" value="2"/>
</dbReference>
<gene>
    <name evidence="4" type="ORF">X474_19610</name>
</gene>
<keyword evidence="5" id="KW-1185">Reference proteome</keyword>
<dbReference type="PANTHER" id="PTHR42949">
    <property type="entry name" value="ANAEROBIC GLYCEROL-3-PHOSPHATE DEHYDROGENASE SUBUNIT B"/>
    <property type="match status" value="1"/>
</dbReference>
<dbReference type="PRINTS" id="PR00368">
    <property type="entry name" value="FADPNR"/>
</dbReference>
<feature type="domain" description="SoxA A3" evidence="3">
    <location>
        <begin position="382"/>
        <end position="459"/>
    </location>
</feature>
<evidence type="ECO:0000313" key="5">
    <source>
        <dbReference type="Proteomes" id="UP000032233"/>
    </source>
</evidence>
<dbReference type="InterPro" id="IPR041117">
    <property type="entry name" value="SoxA_A3"/>
</dbReference>
<proteinExistence type="predicted"/>
<dbReference type="GO" id="GO:0016491">
    <property type="term" value="F:oxidoreductase activity"/>
    <property type="evidence" value="ECO:0007669"/>
    <property type="project" value="UniProtKB-KW"/>
</dbReference>
<dbReference type="PIRSF" id="PIRSF037495">
    <property type="entry name" value="Opine_OX_OoxA/HcnB"/>
    <property type="match status" value="1"/>
</dbReference>
<dbReference type="Pfam" id="PF17806">
    <property type="entry name" value="SO_alpha_A3"/>
    <property type="match status" value="1"/>
</dbReference>
<dbReference type="AlphaFoldDB" id="A0A0D2J945"/>
<dbReference type="EMBL" id="AZAC01000034">
    <property type="protein sequence ID" value="KIX12241.1"/>
    <property type="molecule type" value="Genomic_DNA"/>
</dbReference>
<dbReference type="RefSeq" id="WP_044350796.1">
    <property type="nucleotide sequence ID" value="NZ_AZAC01000034.1"/>
</dbReference>
<dbReference type="STRING" id="1429043.X474_19610"/>
<dbReference type="InterPro" id="IPR017224">
    <property type="entry name" value="Opine_Oxase_asu/HCN_bsu"/>
</dbReference>
<evidence type="ECO:0000259" key="3">
    <source>
        <dbReference type="Pfam" id="PF17806"/>
    </source>
</evidence>
<dbReference type="Gene3D" id="1.10.10.1100">
    <property type="entry name" value="BFD-like [2Fe-2S]-binding domain"/>
    <property type="match status" value="1"/>
</dbReference>
<dbReference type="CDD" id="cd19946">
    <property type="entry name" value="GlpA-like_Fer2_BFD-like"/>
    <property type="match status" value="1"/>
</dbReference>
<feature type="domain" description="FAD/NAD(P)-binding" evidence="2">
    <location>
        <begin position="7"/>
        <end position="313"/>
    </location>
</feature>
<keyword evidence="1" id="KW-0560">Oxidoreductase</keyword>
<dbReference type="SUPFAM" id="SSF51905">
    <property type="entry name" value="FAD/NAD(P)-binding domain"/>
    <property type="match status" value="1"/>
</dbReference>
<reference evidence="4 5" key="1">
    <citation type="submission" date="2013-11" db="EMBL/GenBank/DDBJ databases">
        <title>Metagenomic analysis of a methanogenic consortium involved in long chain n-alkane degradation.</title>
        <authorList>
            <person name="Davidova I.A."/>
            <person name="Callaghan A.V."/>
            <person name="Wawrik B."/>
            <person name="Pruitt S."/>
            <person name="Marks C."/>
            <person name="Duncan K.E."/>
            <person name="Suflita J.M."/>
        </authorList>
    </citation>
    <scope>NUCLEOTIDE SEQUENCE [LARGE SCALE GENOMIC DNA]</scope>
    <source>
        <strain evidence="4 5">SPR</strain>
    </source>
</reference>
<accession>A0A0D2J945</accession>
<dbReference type="InterPro" id="IPR041854">
    <property type="entry name" value="BFD-like_2Fe2S-bd_dom_sf"/>
</dbReference>
<dbReference type="Proteomes" id="UP000032233">
    <property type="component" value="Unassembled WGS sequence"/>
</dbReference>
<name>A0A0D2J945_9BACT</name>
<dbReference type="PANTHER" id="PTHR42949:SF3">
    <property type="entry name" value="ANAEROBIC GLYCEROL-3-PHOSPHATE DEHYDROGENASE SUBUNIT B"/>
    <property type="match status" value="1"/>
</dbReference>